<dbReference type="EMBL" id="BAAANC010000001">
    <property type="protein sequence ID" value="GAA1515214.1"/>
    <property type="molecule type" value="Genomic_DNA"/>
</dbReference>
<feature type="domain" description="Peptidase S8/S53" evidence="8">
    <location>
        <begin position="210"/>
        <end position="459"/>
    </location>
</feature>
<comment type="caution">
    <text evidence="9">The sequence shown here is derived from an EMBL/GenBank/DDBJ whole genome shotgun (WGS) entry which is preliminary data.</text>
</comment>
<feature type="chain" id="PRO_5046926317" evidence="7">
    <location>
        <begin position="23"/>
        <end position="1187"/>
    </location>
</feature>
<dbReference type="PROSITE" id="PS51892">
    <property type="entry name" value="SUBTILASE"/>
    <property type="match status" value="1"/>
</dbReference>
<keyword evidence="4 5" id="KW-0720">Serine protease</keyword>
<feature type="active site" description="Charge relay system" evidence="5">
    <location>
        <position position="425"/>
    </location>
</feature>
<evidence type="ECO:0000256" key="7">
    <source>
        <dbReference type="SAM" id="SignalP"/>
    </source>
</evidence>
<dbReference type="InterPro" id="IPR036852">
    <property type="entry name" value="Peptidase_S8/S53_dom_sf"/>
</dbReference>
<evidence type="ECO:0000313" key="9">
    <source>
        <dbReference type="EMBL" id="GAA1515214.1"/>
    </source>
</evidence>
<dbReference type="InterPro" id="IPR017296">
    <property type="entry name" value="Peptidase_S8A_SAM-P45"/>
</dbReference>
<gene>
    <name evidence="9" type="ORF">GCM10009741_12070</name>
</gene>
<dbReference type="PROSITE" id="PS00137">
    <property type="entry name" value="SUBTILASE_HIS"/>
    <property type="match status" value="1"/>
</dbReference>
<dbReference type="PANTHER" id="PTHR43806">
    <property type="entry name" value="PEPTIDASE S8"/>
    <property type="match status" value="1"/>
</dbReference>
<evidence type="ECO:0000256" key="3">
    <source>
        <dbReference type="ARBA" id="ARBA00022801"/>
    </source>
</evidence>
<evidence type="ECO:0000256" key="5">
    <source>
        <dbReference type="PROSITE-ProRule" id="PRU01240"/>
    </source>
</evidence>
<dbReference type="RefSeq" id="WP_344170603.1">
    <property type="nucleotide sequence ID" value="NZ_BAAANC010000001.1"/>
</dbReference>
<evidence type="ECO:0000313" key="10">
    <source>
        <dbReference type="Proteomes" id="UP001500363"/>
    </source>
</evidence>
<evidence type="ECO:0000256" key="2">
    <source>
        <dbReference type="ARBA" id="ARBA00022670"/>
    </source>
</evidence>
<proteinExistence type="inferred from homology"/>
<keyword evidence="3 5" id="KW-0378">Hydrolase</keyword>
<dbReference type="InterPro" id="IPR000209">
    <property type="entry name" value="Peptidase_S8/S53_dom"/>
</dbReference>
<evidence type="ECO:0000256" key="1">
    <source>
        <dbReference type="ARBA" id="ARBA00011073"/>
    </source>
</evidence>
<keyword evidence="7" id="KW-0732">Signal</keyword>
<organism evidence="9 10">
    <name type="scientific">Kribbella lupini</name>
    <dbReference type="NCBI Taxonomy" id="291602"/>
    <lineage>
        <taxon>Bacteria</taxon>
        <taxon>Bacillati</taxon>
        <taxon>Actinomycetota</taxon>
        <taxon>Actinomycetes</taxon>
        <taxon>Propionibacteriales</taxon>
        <taxon>Kribbellaceae</taxon>
        <taxon>Kribbella</taxon>
    </lineage>
</organism>
<sequence>MTAVLAAALTVAATLTGGSATASPAPTLPIAAPGTTPRTVTLITGDKVEVTVAADGKQNYRVTGPDGRLADHDVHVDGKDTYVYPRSAARFLAAKLLDENLFNVTRLLADGYGDELPLIVTYTDAATRSRSQRVPSGARKQQTLSSIQGAALSTDQPAAFWQSLTSQAARSTAFAGGIEKVWLDGKFKADLADSVAQVGAPEVWRGGNTGEGVDVAVLDTGVDLQHPDLDDRVVASTSFVPELDVTDRQGHGTHVASTIAGTGEASGGAERGVAPGARLHIGKVLDNAGSGQESWIIAGMEWAAREQHAKVISMSLGGGPTDGTDPISQSLNELSAETGALFTVAAGNAGPGYYTAAAPGIADAALTVGAVDGADKLAEFSSWGPRVGDGGLKPDITAPGVDILAARSQYAAEGSGYYQLMSGTSMATPHVAGAVALLAAQHPDWTGQQLKDAIVSSAKPTPEYIPYQGGSGRLDVAAASKSKVRATASVYSGFHPWPVQPNESVDRTVTYTNDGDQAVGLNLSTEVADAPAGLFALSSPKVTVPAHGTAEVKVTVAVNAVPVDKQLSGRLVATGAGVQLSTVIGVGREGERYQLTLNAKDRSGRPLSGDAILIGRGSYGQFVVGEEGAELRLPPGDYTTWLTTDVEGANGPSSKGLAVLTLVDIHLDKDMTATYDARKARQLTATAPQSTTLGEVRANVYRDFGRDFSVGSSRWPSPAYDSVWVLPTGKVTDGDFVAGARWRLEQPALTVDGYSDLLVRRAAQPLPRGRQQLDAVFVEQGLADRNGSHRGKAVVVRNNGSVEQQAAAAVAAGAKLLVVVNDGPGKLEPWTDSIWAPNPPPITIATLTHDEGEQLIAQLGKGRRTLTVTSNPTLDYQYDLSHYWDHVPSAPSYRPGARELARIDVAYRNFRPGRGLENRYDVWNTDWESAMNTSGTAVQGDRTDWVTAGVPYQAKAEISREVQQTEPGWRSYSGASRSELQWFGPVQRPRMAKGLSPVRSGEQLAAVSPGWGDGGDHVGTAFGNWDITQQLSLYQGSTLVAQEARDQLTVSGLKAERLPYKLVADNTRGTYPHPYSTATRTEWGFTSSATDTVLSLIQLDYTIGRNELTVTPRWSETNATAGIRKPTLEVSYDDGKTWRSASLRQDKSGWTARLDAPRGASFVSLRTRAEGSGASIDQRIDRAFGLK</sequence>
<dbReference type="Gene3D" id="3.50.30.30">
    <property type="match status" value="1"/>
</dbReference>
<evidence type="ECO:0000256" key="6">
    <source>
        <dbReference type="RuleBase" id="RU003355"/>
    </source>
</evidence>
<keyword evidence="10" id="KW-1185">Reference proteome</keyword>
<dbReference type="InterPro" id="IPR050131">
    <property type="entry name" value="Peptidase_S8_subtilisin-like"/>
</dbReference>
<dbReference type="Pfam" id="PF00082">
    <property type="entry name" value="Peptidase_S8"/>
    <property type="match status" value="1"/>
</dbReference>
<dbReference type="SUPFAM" id="SSF52743">
    <property type="entry name" value="Subtilisin-like"/>
    <property type="match status" value="1"/>
</dbReference>
<dbReference type="Gene3D" id="3.40.50.200">
    <property type="entry name" value="Peptidase S8/S53 domain"/>
    <property type="match status" value="1"/>
</dbReference>
<dbReference type="InterPro" id="IPR022398">
    <property type="entry name" value="Peptidase_S8_His-AS"/>
</dbReference>
<feature type="active site" description="Charge relay system" evidence="5">
    <location>
        <position position="251"/>
    </location>
</feature>
<dbReference type="Proteomes" id="UP001500363">
    <property type="component" value="Unassembled WGS sequence"/>
</dbReference>
<comment type="similarity">
    <text evidence="1 5 6">Belongs to the peptidase S8 family.</text>
</comment>
<accession>A0ABN2AAR7</accession>
<dbReference type="PANTHER" id="PTHR43806:SF65">
    <property type="entry name" value="SERINE PROTEASE APRX"/>
    <property type="match status" value="1"/>
</dbReference>
<dbReference type="PROSITE" id="PS00138">
    <property type="entry name" value="SUBTILASE_SER"/>
    <property type="match status" value="1"/>
</dbReference>
<feature type="signal peptide" evidence="7">
    <location>
        <begin position="1"/>
        <end position="22"/>
    </location>
</feature>
<dbReference type="InterPro" id="IPR023828">
    <property type="entry name" value="Peptidase_S8_Ser-AS"/>
</dbReference>
<dbReference type="PRINTS" id="PR00723">
    <property type="entry name" value="SUBTILISIN"/>
</dbReference>
<reference evidence="9 10" key="1">
    <citation type="journal article" date="2019" name="Int. J. Syst. Evol. Microbiol.">
        <title>The Global Catalogue of Microorganisms (GCM) 10K type strain sequencing project: providing services to taxonomists for standard genome sequencing and annotation.</title>
        <authorList>
            <consortium name="The Broad Institute Genomics Platform"/>
            <consortium name="The Broad Institute Genome Sequencing Center for Infectious Disease"/>
            <person name="Wu L."/>
            <person name="Ma J."/>
        </authorList>
    </citation>
    <scope>NUCLEOTIDE SEQUENCE [LARGE SCALE GENOMIC DNA]</scope>
    <source>
        <strain evidence="9 10">JCM 14303</strain>
    </source>
</reference>
<name>A0ABN2AAR7_9ACTN</name>
<dbReference type="InterPro" id="IPR015500">
    <property type="entry name" value="Peptidase_S8_subtilisin-rel"/>
</dbReference>
<dbReference type="InterPro" id="IPR023827">
    <property type="entry name" value="Peptidase_S8_Asp-AS"/>
</dbReference>
<dbReference type="PROSITE" id="PS00136">
    <property type="entry name" value="SUBTILASE_ASP"/>
    <property type="match status" value="1"/>
</dbReference>
<feature type="active site" description="Charge relay system" evidence="5">
    <location>
        <position position="219"/>
    </location>
</feature>
<dbReference type="PIRSF" id="PIRSF037852">
    <property type="entry name" value="Subtilisin_rel_SAV5721"/>
    <property type="match status" value="1"/>
</dbReference>
<protein>
    <submittedName>
        <fullName evidence="9">S8 family serine peptidase</fullName>
    </submittedName>
</protein>
<evidence type="ECO:0000259" key="8">
    <source>
        <dbReference type="Pfam" id="PF00082"/>
    </source>
</evidence>
<evidence type="ECO:0000256" key="4">
    <source>
        <dbReference type="ARBA" id="ARBA00022825"/>
    </source>
</evidence>
<keyword evidence="2 5" id="KW-0645">Protease</keyword>